<keyword evidence="2" id="KW-1185">Reference proteome</keyword>
<accession>A0A820WYV1</accession>
<protein>
    <submittedName>
        <fullName evidence="1">Uncharacterized protein</fullName>
    </submittedName>
</protein>
<name>A0A820WYV1_9BILA</name>
<organism evidence="1 2">
    <name type="scientific">Rotaria magnacalcarata</name>
    <dbReference type="NCBI Taxonomy" id="392030"/>
    <lineage>
        <taxon>Eukaryota</taxon>
        <taxon>Metazoa</taxon>
        <taxon>Spiralia</taxon>
        <taxon>Gnathifera</taxon>
        <taxon>Rotifera</taxon>
        <taxon>Eurotatoria</taxon>
        <taxon>Bdelloidea</taxon>
        <taxon>Philodinida</taxon>
        <taxon>Philodinidae</taxon>
        <taxon>Rotaria</taxon>
    </lineage>
</organism>
<evidence type="ECO:0000313" key="1">
    <source>
        <dbReference type="EMBL" id="CAF4524790.1"/>
    </source>
</evidence>
<comment type="caution">
    <text evidence="1">The sequence shown here is derived from an EMBL/GenBank/DDBJ whole genome shotgun (WGS) entry which is preliminary data.</text>
</comment>
<dbReference type="InterPro" id="IPR032675">
    <property type="entry name" value="LRR_dom_sf"/>
</dbReference>
<reference evidence="1" key="1">
    <citation type="submission" date="2021-02" db="EMBL/GenBank/DDBJ databases">
        <authorList>
            <person name="Nowell W R."/>
        </authorList>
    </citation>
    <scope>NUCLEOTIDE SEQUENCE</scope>
</reference>
<evidence type="ECO:0000313" key="2">
    <source>
        <dbReference type="Proteomes" id="UP000663866"/>
    </source>
</evidence>
<sequence>STESVEELFVVLCLNKTIKDLILSNCGLRQDFCTRFAPHLPAASIENIDLSNNALEDK</sequence>
<dbReference type="Proteomes" id="UP000663866">
    <property type="component" value="Unassembled WGS sequence"/>
</dbReference>
<dbReference type="SUPFAM" id="SSF52047">
    <property type="entry name" value="RNI-like"/>
    <property type="match status" value="1"/>
</dbReference>
<feature type="non-terminal residue" evidence="1">
    <location>
        <position position="58"/>
    </location>
</feature>
<gene>
    <name evidence="1" type="ORF">OVN521_LOCUS42022</name>
</gene>
<dbReference type="Gene3D" id="3.80.10.10">
    <property type="entry name" value="Ribonuclease Inhibitor"/>
    <property type="match status" value="1"/>
</dbReference>
<proteinExistence type="predicted"/>
<dbReference type="EMBL" id="CAJOBG010056943">
    <property type="protein sequence ID" value="CAF4524790.1"/>
    <property type="molecule type" value="Genomic_DNA"/>
</dbReference>
<dbReference type="AlphaFoldDB" id="A0A820WYV1"/>
<feature type="non-terminal residue" evidence="1">
    <location>
        <position position="1"/>
    </location>
</feature>